<dbReference type="RefSeq" id="WP_274151783.1">
    <property type="nucleotide sequence ID" value="NZ_CP117811.1"/>
</dbReference>
<dbReference type="EMBL" id="CP117811">
    <property type="protein sequence ID" value="WDE97420.1"/>
    <property type="molecule type" value="Genomic_DNA"/>
</dbReference>
<accession>A0ABY7VW34</accession>
<protein>
    <submittedName>
        <fullName evidence="1">Uncharacterized protein</fullName>
    </submittedName>
</protein>
<organism evidence="1 2">
    <name type="scientific">Lentisphaera profundi</name>
    <dbReference type="NCBI Taxonomy" id="1658616"/>
    <lineage>
        <taxon>Bacteria</taxon>
        <taxon>Pseudomonadati</taxon>
        <taxon>Lentisphaerota</taxon>
        <taxon>Lentisphaeria</taxon>
        <taxon>Lentisphaerales</taxon>
        <taxon>Lentisphaeraceae</taxon>
        <taxon>Lentisphaera</taxon>
    </lineage>
</organism>
<evidence type="ECO:0000313" key="1">
    <source>
        <dbReference type="EMBL" id="WDE97420.1"/>
    </source>
</evidence>
<gene>
    <name evidence="1" type="ORF">PQO03_05580</name>
</gene>
<evidence type="ECO:0000313" key="2">
    <source>
        <dbReference type="Proteomes" id="UP001214250"/>
    </source>
</evidence>
<keyword evidence="2" id="KW-1185">Reference proteome</keyword>
<reference evidence="1 2" key="1">
    <citation type="submission" date="2023-02" db="EMBL/GenBank/DDBJ databases">
        <title>Genome sequence of Lentisphaera profundi SAORIC-696.</title>
        <authorList>
            <person name="Kim e."/>
            <person name="Cho J.-C."/>
            <person name="Choi A."/>
            <person name="Kang I."/>
        </authorList>
    </citation>
    <scope>NUCLEOTIDE SEQUENCE [LARGE SCALE GENOMIC DNA]</scope>
    <source>
        <strain evidence="1 2">SAORIC-696</strain>
    </source>
</reference>
<name>A0ABY7VW34_9BACT</name>
<sequence>MKSFIILACVATQVYALTPSDFQNSAIFQKLADTEKTEFIGILKVRNRSAEQKAYYLELKDGSKIHISTSVDAEALKKLVHQDVKVLARLREKTTHKNDFIRQIYSIEAQKTAI</sequence>
<dbReference type="Proteomes" id="UP001214250">
    <property type="component" value="Chromosome 1"/>
</dbReference>
<proteinExistence type="predicted"/>